<protein>
    <submittedName>
        <fullName evidence="1">Uncharacterized protein</fullName>
    </submittedName>
</protein>
<feature type="non-terminal residue" evidence="1">
    <location>
        <position position="1"/>
    </location>
</feature>
<dbReference type="EMBL" id="CAXKWB010031697">
    <property type="protein sequence ID" value="CAL4140042.1"/>
    <property type="molecule type" value="Genomic_DNA"/>
</dbReference>
<proteinExistence type="predicted"/>
<gene>
    <name evidence="1" type="ORF">MNOR_LOCUS28558</name>
</gene>
<dbReference type="Proteomes" id="UP001497623">
    <property type="component" value="Unassembled WGS sequence"/>
</dbReference>
<dbReference type="AlphaFoldDB" id="A0AAV2RVR9"/>
<reference evidence="1 2" key="1">
    <citation type="submission" date="2024-05" db="EMBL/GenBank/DDBJ databases">
        <authorList>
            <person name="Wallberg A."/>
        </authorList>
    </citation>
    <scope>NUCLEOTIDE SEQUENCE [LARGE SCALE GENOMIC DNA]</scope>
</reference>
<feature type="non-terminal residue" evidence="1">
    <location>
        <position position="110"/>
    </location>
</feature>
<evidence type="ECO:0000313" key="1">
    <source>
        <dbReference type="EMBL" id="CAL4140042.1"/>
    </source>
</evidence>
<evidence type="ECO:0000313" key="2">
    <source>
        <dbReference type="Proteomes" id="UP001497623"/>
    </source>
</evidence>
<organism evidence="1 2">
    <name type="scientific">Meganyctiphanes norvegica</name>
    <name type="common">Northern krill</name>
    <name type="synonym">Thysanopoda norvegica</name>
    <dbReference type="NCBI Taxonomy" id="48144"/>
    <lineage>
        <taxon>Eukaryota</taxon>
        <taxon>Metazoa</taxon>
        <taxon>Ecdysozoa</taxon>
        <taxon>Arthropoda</taxon>
        <taxon>Crustacea</taxon>
        <taxon>Multicrustacea</taxon>
        <taxon>Malacostraca</taxon>
        <taxon>Eumalacostraca</taxon>
        <taxon>Eucarida</taxon>
        <taxon>Euphausiacea</taxon>
        <taxon>Euphausiidae</taxon>
        <taxon>Meganyctiphanes</taxon>
    </lineage>
</organism>
<name>A0AAV2RVR9_MEGNR</name>
<sequence>RYMIFVRAIVDSPLRSILYTSSWYSSWLSLNMNKIPKGEMARHQNQFIPQTMPVMMKTTILDECEVIKFMGNTTHNDHFKLLLLDSSMSLLVGGKNMIYNLSLDNLAVQN</sequence>
<accession>A0AAV2RVR9</accession>
<comment type="caution">
    <text evidence="1">The sequence shown here is derived from an EMBL/GenBank/DDBJ whole genome shotgun (WGS) entry which is preliminary data.</text>
</comment>
<keyword evidence="2" id="KW-1185">Reference proteome</keyword>